<dbReference type="AlphaFoldDB" id="A0A9P4W9C5"/>
<comment type="caution">
    <text evidence="1">The sequence shown here is derived from an EMBL/GenBank/DDBJ whole genome shotgun (WGS) entry which is preliminary data.</text>
</comment>
<dbReference type="Proteomes" id="UP000801428">
    <property type="component" value="Unassembled WGS sequence"/>
</dbReference>
<evidence type="ECO:0000313" key="1">
    <source>
        <dbReference type="EMBL" id="KAF3003719.1"/>
    </source>
</evidence>
<name>A0A9P4W9C5_CURKU</name>
<proteinExistence type="predicted"/>
<reference evidence="1" key="1">
    <citation type="submission" date="2019-04" db="EMBL/GenBank/DDBJ databases">
        <title>Sequencing of skin fungus with MAO and IRED activity.</title>
        <authorList>
            <person name="Marsaioli A.J."/>
            <person name="Bonatto J.M.C."/>
            <person name="Reis Junior O."/>
        </authorList>
    </citation>
    <scope>NUCLEOTIDE SEQUENCE</scope>
    <source>
        <strain evidence="1">30M1</strain>
    </source>
</reference>
<protein>
    <submittedName>
        <fullName evidence="1">Uncharacterized protein</fullName>
    </submittedName>
</protein>
<sequence length="110" mass="12332">MTMNRLDALKIKHRETEQNLSALGDGYATFEQNYTALKQKHTTESDEVLEDISVMMDCVGNMHLIAACIRQAAAQMAQMKGKDPGQVMSLGRGCQHDTECGNNYPLYYKN</sequence>
<accession>A0A9P4W9C5</accession>
<dbReference type="EMBL" id="SWKU01000009">
    <property type="protein sequence ID" value="KAF3003719.1"/>
    <property type="molecule type" value="Genomic_DNA"/>
</dbReference>
<evidence type="ECO:0000313" key="2">
    <source>
        <dbReference type="Proteomes" id="UP000801428"/>
    </source>
</evidence>
<organism evidence="1 2">
    <name type="scientific">Curvularia kusanoi</name>
    <name type="common">Cochliobolus kusanoi</name>
    <dbReference type="NCBI Taxonomy" id="90978"/>
    <lineage>
        <taxon>Eukaryota</taxon>
        <taxon>Fungi</taxon>
        <taxon>Dikarya</taxon>
        <taxon>Ascomycota</taxon>
        <taxon>Pezizomycotina</taxon>
        <taxon>Dothideomycetes</taxon>
        <taxon>Pleosporomycetidae</taxon>
        <taxon>Pleosporales</taxon>
        <taxon>Pleosporineae</taxon>
        <taxon>Pleosporaceae</taxon>
        <taxon>Curvularia</taxon>
    </lineage>
</organism>
<gene>
    <name evidence="1" type="ORF">E8E13_009210</name>
</gene>
<keyword evidence="2" id="KW-1185">Reference proteome</keyword>